<sequence length="91" mass="10776">MKLPLIFKPLLWSYDFEKCDPVKMEKTIIIQAIGYGSIEHWKWIRSFYGDSEIKGILSIVPVTEIRPKTRLLVETIFGFNNWNYAHRSTKQ</sequence>
<organism evidence="2 3">
    <name type="scientific">Candidatus Zambryskibacteria bacterium RIFCSPLOWO2_12_FULL_39_23</name>
    <dbReference type="NCBI Taxonomy" id="1802776"/>
    <lineage>
        <taxon>Bacteria</taxon>
        <taxon>Candidatus Zambryskiibacteriota</taxon>
    </lineage>
</organism>
<dbReference type="Proteomes" id="UP000176558">
    <property type="component" value="Unassembled WGS sequence"/>
</dbReference>
<evidence type="ECO:0000259" key="1">
    <source>
        <dbReference type="Pfam" id="PF21956"/>
    </source>
</evidence>
<dbReference type="AlphaFoldDB" id="A0A1G2URQ2"/>
<gene>
    <name evidence="2" type="ORF">A3G99_02870</name>
</gene>
<proteinExistence type="predicted"/>
<feature type="domain" description="DUF6922" evidence="1">
    <location>
        <begin position="7"/>
        <end position="56"/>
    </location>
</feature>
<reference evidence="2 3" key="1">
    <citation type="journal article" date="2016" name="Nat. Commun.">
        <title>Thousands of microbial genomes shed light on interconnected biogeochemical processes in an aquifer system.</title>
        <authorList>
            <person name="Anantharaman K."/>
            <person name="Brown C.T."/>
            <person name="Hug L.A."/>
            <person name="Sharon I."/>
            <person name="Castelle C.J."/>
            <person name="Probst A.J."/>
            <person name="Thomas B.C."/>
            <person name="Singh A."/>
            <person name="Wilkins M.J."/>
            <person name="Karaoz U."/>
            <person name="Brodie E.L."/>
            <person name="Williams K.H."/>
            <person name="Hubbard S.S."/>
            <person name="Banfield J.F."/>
        </authorList>
    </citation>
    <scope>NUCLEOTIDE SEQUENCE [LARGE SCALE GENOMIC DNA]</scope>
</reference>
<comment type="caution">
    <text evidence="2">The sequence shown here is derived from an EMBL/GenBank/DDBJ whole genome shotgun (WGS) entry which is preliminary data.</text>
</comment>
<evidence type="ECO:0000313" key="2">
    <source>
        <dbReference type="EMBL" id="OHB12002.1"/>
    </source>
</evidence>
<name>A0A1G2URQ2_9BACT</name>
<dbReference type="Pfam" id="PF21956">
    <property type="entry name" value="DUF6922"/>
    <property type="match status" value="1"/>
</dbReference>
<evidence type="ECO:0000313" key="3">
    <source>
        <dbReference type="Proteomes" id="UP000176558"/>
    </source>
</evidence>
<dbReference type="EMBL" id="MHWT01000024">
    <property type="protein sequence ID" value="OHB12002.1"/>
    <property type="molecule type" value="Genomic_DNA"/>
</dbReference>
<protein>
    <recommendedName>
        <fullName evidence="1">DUF6922 domain-containing protein</fullName>
    </recommendedName>
</protein>
<accession>A0A1G2URQ2</accession>
<dbReference type="InterPro" id="IPR053830">
    <property type="entry name" value="DUF6922"/>
</dbReference>